<dbReference type="AlphaFoldDB" id="A0A814N630"/>
<feature type="region of interest" description="Disordered" evidence="1">
    <location>
        <begin position="38"/>
        <end position="65"/>
    </location>
</feature>
<proteinExistence type="predicted"/>
<organism evidence="2 3">
    <name type="scientific">Brachionus calyciflorus</name>
    <dbReference type="NCBI Taxonomy" id="104777"/>
    <lineage>
        <taxon>Eukaryota</taxon>
        <taxon>Metazoa</taxon>
        <taxon>Spiralia</taxon>
        <taxon>Gnathifera</taxon>
        <taxon>Rotifera</taxon>
        <taxon>Eurotatoria</taxon>
        <taxon>Monogononta</taxon>
        <taxon>Pseudotrocha</taxon>
        <taxon>Ploima</taxon>
        <taxon>Brachionidae</taxon>
        <taxon>Brachionus</taxon>
    </lineage>
</organism>
<accession>A0A814N630</accession>
<keyword evidence="3" id="KW-1185">Reference proteome</keyword>
<evidence type="ECO:0000313" key="2">
    <source>
        <dbReference type="EMBL" id="CAF1088853.1"/>
    </source>
</evidence>
<dbReference type="Proteomes" id="UP000663879">
    <property type="component" value="Unassembled WGS sequence"/>
</dbReference>
<sequence length="102" mass="11801">MEECKNKGDPTKLKCANCFSNHSAVAKVCPANKMAYEKQQNDKKERITRKESSFNNKKIQNRPEKNTTDYNLNLIINLLSTLISNQNPHLIRQLNHFILNNV</sequence>
<evidence type="ECO:0000256" key="1">
    <source>
        <dbReference type="SAM" id="MobiDB-lite"/>
    </source>
</evidence>
<comment type="caution">
    <text evidence="2">The sequence shown here is derived from an EMBL/GenBank/DDBJ whole genome shotgun (WGS) entry which is preliminary data.</text>
</comment>
<gene>
    <name evidence="2" type="ORF">OXX778_LOCUS20564</name>
</gene>
<name>A0A814N630_9BILA</name>
<evidence type="ECO:0000313" key="3">
    <source>
        <dbReference type="Proteomes" id="UP000663879"/>
    </source>
</evidence>
<protein>
    <submittedName>
        <fullName evidence="2">Uncharacterized protein</fullName>
    </submittedName>
</protein>
<feature type="compositionally biased region" description="Basic and acidic residues" evidence="1">
    <location>
        <begin position="38"/>
        <end position="52"/>
    </location>
</feature>
<reference evidence="2" key="1">
    <citation type="submission" date="2021-02" db="EMBL/GenBank/DDBJ databases">
        <authorList>
            <person name="Nowell W R."/>
        </authorList>
    </citation>
    <scope>NUCLEOTIDE SEQUENCE</scope>
    <source>
        <strain evidence="2">Ploen Becks lab</strain>
    </source>
</reference>
<dbReference type="EMBL" id="CAJNOC010006932">
    <property type="protein sequence ID" value="CAF1088853.1"/>
    <property type="molecule type" value="Genomic_DNA"/>
</dbReference>